<reference evidence="2" key="1">
    <citation type="journal article" date="2014" name="PLoS ONE">
        <title>Transcriptome-Based Identification of ABC Transporters in the Western Tarnished Plant Bug Lygus hesperus.</title>
        <authorList>
            <person name="Hull J.J."/>
            <person name="Chaney K."/>
            <person name="Geib S.M."/>
            <person name="Fabrick J.A."/>
            <person name="Brent C.S."/>
            <person name="Walsh D."/>
            <person name="Lavine L.C."/>
        </authorList>
    </citation>
    <scope>NUCLEOTIDE SEQUENCE</scope>
</reference>
<organism evidence="2">
    <name type="scientific">Lygus hesperus</name>
    <name type="common">Western plant bug</name>
    <dbReference type="NCBI Taxonomy" id="30085"/>
    <lineage>
        <taxon>Eukaryota</taxon>
        <taxon>Metazoa</taxon>
        <taxon>Ecdysozoa</taxon>
        <taxon>Arthropoda</taxon>
        <taxon>Hexapoda</taxon>
        <taxon>Insecta</taxon>
        <taxon>Pterygota</taxon>
        <taxon>Neoptera</taxon>
        <taxon>Paraneoptera</taxon>
        <taxon>Hemiptera</taxon>
        <taxon>Heteroptera</taxon>
        <taxon>Panheteroptera</taxon>
        <taxon>Cimicomorpha</taxon>
        <taxon>Miridae</taxon>
        <taxon>Mirini</taxon>
        <taxon>Lygus</taxon>
    </lineage>
</organism>
<gene>
    <name evidence="2" type="primary">Ctcf_0</name>
    <name evidence="2" type="ORF">CM83_2331</name>
</gene>
<protein>
    <submittedName>
        <fullName evidence="2">Transcriptional repressor CTCF</fullName>
    </submittedName>
</protein>
<name>A0A0A9YFX7_LYGHE</name>
<evidence type="ECO:0000313" key="2">
    <source>
        <dbReference type="EMBL" id="JAG30536.1"/>
    </source>
</evidence>
<proteinExistence type="predicted"/>
<sequence length="144" mass="15886">MAISVLAYGLKDWRDESFLSREWTQAVKSEWWEMSEESAIGDLLFGDMEVVSLQAEGELATTVTGILPPNTRPSRRFDPHTGPPEHPGRADLPEPQPCQGTTATTNHVVHQDYSPLGDTIAKIVQSQLLSDPDPREVTESNATT</sequence>
<accession>A0A0A9YFX7</accession>
<feature type="compositionally biased region" description="Polar residues" evidence="1">
    <location>
        <begin position="98"/>
        <end position="108"/>
    </location>
</feature>
<feature type="non-terminal residue" evidence="2">
    <location>
        <position position="144"/>
    </location>
</feature>
<feature type="region of interest" description="Disordered" evidence="1">
    <location>
        <begin position="64"/>
        <end position="113"/>
    </location>
</feature>
<evidence type="ECO:0000256" key="1">
    <source>
        <dbReference type="SAM" id="MobiDB-lite"/>
    </source>
</evidence>
<reference evidence="2" key="2">
    <citation type="submission" date="2014-07" db="EMBL/GenBank/DDBJ databases">
        <authorList>
            <person name="Hull J."/>
        </authorList>
    </citation>
    <scope>NUCLEOTIDE SEQUENCE</scope>
</reference>
<dbReference type="EMBL" id="GBHO01013068">
    <property type="protein sequence ID" value="JAG30536.1"/>
    <property type="molecule type" value="Transcribed_RNA"/>
</dbReference>
<dbReference type="AlphaFoldDB" id="A0A0A9YFX7"/>